<proteinExistence type="predicted"/>
<dbReference type="InterPro" id="IPR001584">
    <property type="entry name" value="Integrase_cat-core"/>
</dbReference>
<dbReference type="AlphaFoldDB" id="A0A2P8HHP9"/>
<dbReference type="PANTHER" id="PTHR46889:SF4">
    <property type="entry name" value="TRANSPOSASE INSO FOR INSERTION SEQUENCE ELEMENT IS911B-RELATED"/>
    <property type="match status" value="1"/>
</dbReference>
<dbReference type="GO" id="GO:0003676">
    <property type="term" value="F:nucleic acid binding"/>
    <property type="evidence" value="ECO:0007669"/>
    <property type="project" value="InterPro"/>
</dbReference>
<sequence>MDLFSRRIISYRIDDHMEAGLSLNALREAIAQRRPEEGFVHHSDRGSQYTSNAYVKTLEEAGAVISMGRKGDPYDNACMESFFASLKKEFLHKRTFATKEEAYAAVDFYIRFYNQHRMHSSLNYVSPMEAEMAYTKAHSAYAKTKEAHSVS</sequence>
<evidence type="ECO:0000313" key="2">
    <source>
        <dbReference type="EMBL" id="PSL45746.1"/>
    </source>
</evidence>
<protein>
    <submittedName>
        <fullName evidence="2">Integrase-like protein</fullName>
    </submittedName>
</protein>
<organism evidence="2 3">
    <name type="scientific">Salsuginibacillus halophilus</name>
    <dbReference type="NCBI Taxonomy" id="517424"/>
    <lineage>
        <taxon>Bacteria</taxon>
        <taxon>Bacillati</taxon>
        <taxon>Bacillota</taxon>
        <taxon>Bacilli</taxon>
        <taxon>Bacillales</taxon>
        <taxon>Bacillaceae</taxon>
        <taxon>Salsuginibacillus</taxon>
    </lineage>
</organism>
<dbReference type="InterPro" id="IPR036397">
    <property type="entry name" value="RNaseH_sf"/>
</dbReference>
<dbReference type="InterPro" id="IPR048020">
    <property type="entry name" value="Transpos_IS3"/>
</dbReference>
<keyword evidence="3" id="KW-1185">Reference proteome</keyword>
<dbReference type="Pfam" id="PF00665">
    <property type="entry name" value="rve"/>
    <property type="match status" value="1"/>
</dbReference>
<reference evidence="2 3" key="1">
    <citation type="submission" date="2018-03" db="EMBL/GenBank/DDBJ databases">
        <title>Genomic Encyclopedia of Type Strains, Phase III (KMG-III): the genomes of soil and plant-associated and newly described type strains.</title>
        <authorList>
            <person name="Whitman W."/>
        </authorList>
    </citation>
    <scope>NUCLEOTIDE SEQUENCE [LARGE SCALE GENOMIC DNA]</scope>
    <source>
        <strain evidence="2 3">CGMCC 1.07653</strain>
    </source>
</reference>
<feature type="domain" description="Integrase catalytic" evidence="1">
    <location>
        <begin position="1"/>
        <end position="135"/>
    </location>
</feature>
<dbReference type="OrthoDB" id="9781005at2"/>
<dbReference type="Pfam" id="PF13333">
    <property type="entry name" value="rve_2"/>
    <property type="match status" value="1"/>
</dbReference>
<dbReference type="InterPro" id="IPR050900">
    <property type="entry name" value="Transposase_IS3/IS150/IS904"/>
</dbReference>
<dbReference type="SUPFAM" id="SSF53098">
    <property type="entry name" value="Ribonuclease H-like"/>
    <property type="match status" value="1"/>
</dbReference>
<dbReference type="Gene3D" id="3.30.420.10">
    <property type="entry name" value="Ribonuclease H-like superfamily/Ribonuclease H"/>
    <property type="match status" value="1"/>
</dbReference>
<evidence type="ECO:0000259" key="1">
    <source>
        <dbReference type="PROSITE" id="PS50994"/>
    </source>
</evidence>
<dbReference type="PANTHER" id="PTHR46889">
    <property type="entry name" value="TRANSPOSASE INSF FOR INSERTION SEQUENCE IS3B-RELATED"/>
    <property type="match status" value="1"/>
</dbReference>
<gene>
    <name evidence="2" type="ORF">B0H94_1061</name>
</gene>
<comment type="caution">
    <text evidence="2">The sequence shown here is derived from an EMBL/GenBank/DDBJ whole genome shotgun (WGS) entry which is preliminary data.</text>
</comment>
<name>A0A2P8HHP9_9BACI</name>
<dbReference type="GO" id="GO:0015074">
    <property type="term" value="P:DNA integration"/>
    <property type="evidence" value="ECO:0007669"/>
    <property type="project" value="InterPro"/>
</dbReference>
<dbReference type="InterPro" id="IPR012337">
    <property type="entry name" value="RNaseH-like_sf"/>
</dbReference>
<dbReference type="Proteomes" id="UP000242310">
    <property type="component" value="Unassembled WGS sequence"/>
</dbReference>
<dbReference type="NCBIfam" id="NF033516">
    <property type="entry name" value="transpos_IS3"/>
    <property type="match status" value="1"/>
</dbReference>
<dbReference type="EMBL" id="PYAV01000006">
    <property type="protein sequence ID" value="PSL45746.1"/>
    <property type="molecule type" value="Genomic_DNA"/>
</dbReference>
<accession>A0A2P8HHP9</accession>
<dbReference type="PROSITE" id="PS50994">
    <property type="entry name" value="INTEGRASE"/>
    <property type="match status" value="1"/>
</dbReference>
<dbReference type="RefSeq" id="WP_106588431.1">
    <property type="nucleotide sequence ID" value="NZ_PYAV01000006.1"/>
</dbReference>
<evidence type="ECO:0000313" key="3">
    <source>
        <dbReference type="Proteomes" id="UP000242310"/>
    </source>
</evidence>